<keyword evidence="5 12" id="KW-1133">Transmembrane helix</keyword>
<reference evidence="13" key="1">
    <citation type="submission" date="2021-02" db="EMBL/GenBank/DDBJ databases">
        <authorList>
            <person name="Nowell W R."/>
        </authorList>
    </citation>
    <scope>NUCLEOTIDE SEQUENCE</scope>
    <source>
        <strain evidence="13">Ploen Becks lab</strain>
    </source>
</reference>
<keyword evidence="7 11" id="KW-0406">Ion transport</keyword>
<name>A0A813R602_9BILA</name>
<evidence type="ECO:0000256" key="6">
    <source>
        <dbReference type="ARBA" id="ARBA00023053"/>
    </source>
</evidence>
<keyword evidence="9 11" id="KW-0739">Sodium transport</keyword>
<evidence type="ECO:0000256" key="12">
    <source>
        <dbReference type="SAM" id="Phobius"/>
    </source>
</evidence>
<dbReference type="Gene3D" id="1.10.287.770">
    <property type="entry name" value="YojJ-like"/>
    <property type="match status" value="1"/>
</dbReference>
<sequence>MFRKTYGVVKEVLLSSTSHGIPNIIRSETLSLRLMWIIFTIISTGLCAFMIVESIMNYLSYETTSKIRVLSESTSPLPVITVCNANYLTTEYASEFLKNITFNSLSDILDYKFYNKAKSTLLMNPDLRMNISKFGDSYEKLILKCFLTFVNCKNENYWKYYYHPYFGNCYQFNSNLSNVLQVSGTGWDNGLNLILNLSLADGIEEYYPSSGAIILVHNQTMSPLSVNGFTISIGTETNLALSRQFKSLQPKPYSNCDGNTSDPNAFDSKLFKFMHSNSLGYDQKLCFDMCFQELIIEKCKCYHYFYAYFGDDYTSPCSDEDKCFNDLLNELVVNSKIINEICVPKCPLECQSMKFKKFNSFNSYLNDKLVENINKKFNLTGINRRDLKKELAALNVFYETLGYEEVTEKESIDFVGLLSNIGGIAGLFLGISVLSLVEIIELGFKILHVLIEIKIVEKTPTS</sequence>
<evidence type="ECO:0000256" key="11">
    <source>
        <dbReference type="RuleBase" id="RU000679"/>
    </source>
</evidence>
<evidence type="ECO:0000256" key="5">
    <source>
        <dbReference type="ARBA" id="ARBA00022989"/>
    </source>
</evidence>
<comment type="similarity">
    <text evidence="11">Belongs to the amiloride-sensitive sodium channel (TC 1.A.6) family.</text>
</comment>
<dbReference type="EMBL" id="CAJNOC010000577">
    <property type="protein sequence ID" value="CAF0778771.1"/>
    <property type="molecule type" value="Genomic_DNA"/>
</dbReference>
<dbReference type="GO" id="GO:0015280">
    <property type="term" value="F:ligand-gated sodium channel activity"/>
    <property type="evidence" value="ECO:0007669"/>
    <property type="project" value="TreeGrafter"/>
</dbReference>
<dbReference type="PRINTS" id="PR01078">
    <property type="entry name" value="AMINACHANNEL"/>
</dbReference>
<keyword evidence="6" id="KW-0915">Sodium</keyword>
<evidence type="ECO:0000313" key="13">
    <source>
        <dbReference type="EMBL" id="CAF0778771.1"/>
    </source>
</evidence>
<dbReference type="AlphaFoldDB" id="A0A813R602"/>
<evidence type="ECO:0000313" key="14">
    <source>
        <dbReference type="Proteomes" id="UP000663879"/>
    </source>
</evidence>
<keyword evidence="3 11" id="KW-0894">Sodium channel</keyword>
<dbReference type="GO" id="GO:0005886">
    <property type="term" value="C:plasma membrane"/>
    <property type="evidence" value="ECO:0007669"/>
    <property type="project" value="TreeGrafter"/>
</dbReference>
<keyword evidence="4 11" id="KW-0812">Transmembrane</keyword>
<evidence type="ECO:0000256" key="9">
    <source>
        <dbReference type="ARBA" id="ARBA00023201"/>
    </source>
</evidence>
<gene>
    <name evidence="13" type="ORF">OXX778_LOCUS5343</name>
</gene>
<evidence type="ECO:0000256" key="10">
    <source>
        <dbReference type="ARBA" id="ARBA00023303"/>
    </source>
</evidence>
<keyword evidence="8 12" id="KW-0472">Membrane</keyword>
<protein>
    <submittedName>
        <fullName evidence="13">Uncharacterized protein</fullName>
    </submittedName>
</protein>
<evidence type="ECO:0000256" key="4">
    <source>
        <dbReference type="ARBA" id="ARBA00022692"/>
    </source>
</evidence>
<evidence type="ECO:0000256" key="8">
    <source>
        <dbReference type="ARBA" id="ARBA00023136"/>
    </source>
</evidence>
<evidence type="ECO:0000256" key="1">
    <source>
        <dbReference type="ARBA" id="ARBA00004141"/>
    </source>
</evidence>
<dbReference type="InterPro" id="IPR001873">
    <property type="entry name" value="ENaC"/>
</dbReference>
<comment type="caution">
    <text evidence="13">The sequence shown here is derived from an EMBL/GenBank/DDBJ whole genome shotgun (WGS) entry which is preliminary data.</text>
</comment>
<comment type="subcellular location">
    <subcellularLocation>
        <location evidence="1">Membrane</location>
        <topology evidence="1">Multi-pass membrane protein</topology>
    </subcellularLocation>
</comment>
<evidence type="ECO:0000256" key="2">
    <source>
        <dbReference type="ARBA" id="ARBA00022448"/>
    </source>
</evidence>
<keyword evidence="2 11" id="KW-0813">Transport</keyword>
<organism evidence="13 14">
    <name type="scientific">Brachionus calyciflorus</name>
    <dbReference type="NCBI Taxonomy" id="104777"/>
    <lineage>
        <taxon>Eukaryota</taxon>
        <taxon>Metazoa</taxon>
        <taxon>Spiralia</taxon>
        <taxon>Gnathifera</taxon>
        <taxon>Rotifera</taxon>
        <taxon>Eurotatoria</taxon>
        <taxon>Monogononta</taxon>
        <taxon>Pseudotrocha</taxon>
        <taxon>Ploima</taxon>
        <taxon>Brachionidae</taxon>
        <taxon>Brachionus</taxon>
    </lineage>
</organism>
<evidence type="ECO:0000256" key="7">
    <source>
        <dbReference type="ARBA" id="ARBA00023065"/>
    </source>
</evidence>
<dbReference type="Proteomes" id="UP000663879">
    <property type="component" value="Unassembled WGS sequence"/>
</dbReference>
<dbReference type="OrthoDB" id="10051479at2759"/>
<feature type="transmembrane region" description="Helical" evidence="12">
    <location>
        <begin position="34"/>
        <end position="59"/>
    </location>
</feature>
<evidence type="ECO:0000256" key="3">
    <source>
        <dbReference type="ARBA" id="ARBA00022461"/>
    </source>
</evidence>
<dbReference type="Pfam" id="PF00858">
    <property type="entry name" value="ASC"/>
    <property type="match status" value="1"/>
</dbReference>
<dbReference type="PANTHER" id="PTHR11690">
    <property type="entry name" value="AMILORIDE-SENSITIVE SODIUM CHANNEL-RELATED"/>
    <property type="match status" value="1"/>
</dbReference>
<accession>A0A813R602</accession>
<keyword evidence="10 11" id="KW-0407">Ion channel</keyword>
<keyword evidence="14" id="KW-1185">Reference proteome</keyword>
<dbReference type="Gene3D" id="2.60.470.10">
    <property type="entry name" value="Acid-sensing ion channels like domains"/>
    <property type="match status" value="1"/>
</dbReference>
<proteinExistence type="inferred from homology"/>